<reference evidence="1 2" key="1">
    <citation type="submission" date="2021-06" db="EMBL/GenBank/DDBJ databases">
        <authorList>
            <person name="Palmer J.M."/>
        </authorList>
    </citation>
    <scope>NUCLEOTIDE SEQUENCE [LARGE SCALE GENOMIC DNA]</scope>
    <source>
        <strain evidence="1 2">GA_2019</strain>
        <tissue evidence="1">Muscle</tissue>
    </source>
</reference>
<evidence type="ECO:0000313" key="1">
    <source>
        <dbReference type="EMBL" id="MEQ2173959.1"/>
    </source>
</evidence>
<organism evidence="1 2">
    <name type="scientific">Goodea atripinnis</name>
    <dbReference type="NCBI Taxonomy" id="208336"/>
    <lineage>
        <taxon>Eukaryota</taxon>
        <taxon>Metazoa</taxon>
        <taxon>Chordata</taxon>
        <taxon>Craniata</taxon>
        <taxon>Vertebrata</taxon>
        <taxon>Euteleostomi</taxon>
        <taxon>Actinopterygii</taxon>
        <taxon>Neopterygii</taxon>
        <taxon>Teleostei</taxon>
        <taxon>Neoteleostei</taxon>
        <taxon>Acanthomorphata</taxon>
        <taxon>Ovalentaria</taxon>
        <taxon>Atherinomorphae</taxon>
        <taxon>Cyprinodontiformes</taxon>
        <taxon>Goodeidae</taxon>
        <taxon>Goodea</taxon>
    </lineage>
</organism>
<accession>A0ABV0NRE1</accession>
<name>A0ABV0NRE1_9TELE</name>
<evidence type="ECO:0000313" key="2">
    <source>
        <dbReference type="Proteomes" id="UP001476798"/>
    </source>
</evidence>
<proteinExistence type="predicted"/>
<gene>
    <name evidence="1" type="ORF">GOODEAATRI_002925</name>
</gene>
<dbReference type="Proteomes" id="UP001476798">
    <property type="component" value="Unassembled WGS sequence"/>
</dbReference>
<comment type="caution">
    <text evidence="1">The sequence shown here is derived from an EMBL/GenBank/DDBJ whole genome shotgun (WGS) entry which is preliminary data.</text>
</comment>
<sequence>MWWKPGEKNKDHIASSQAWWWECHGCGMSAVRCRELQFIKRSTNANMCCDILKQSMKLDRWAVFQHDNDPKQDDLCLDKETEGKGAGLHAQESRGRAGVQTNGHFGNNLDIFTWGVKITFVARSLDINGCVLI</sequence>
<dbReference type="EMBL" id="JAHRIO010050083">
    <property type="protein sequence ID" value="MEQ2173959.1"/>
    <property type="molecule type" value="Genomic_DNA"/>
</dbReference>
<protein>
    <submittedName>
        <fullName evidence="1">Uncharacterized protein</fullName>
    </submittedName>
</protein>
<keyword evidence="2" id="KW-1185">Reference proteome</keyword>